<dbReference type="GO" id="GO:0005524">
    <property type="term" value="F:ATP binding"/>
    <property type="evidence" value="ECO:0007669"/>
    <property type="project" value="UniProtKB-UniRule"/>
</dbReference>
<feature type="binding site" evidence="15 17">
    <location>
        <position position="58"/>
    </location>
    <ligand>
        <name>ATP</name>
        <dbReference type="ChEBI" id="CHEBI:30616"/>
    </ligand>
</feature>
<dbReference type="GO" id="GO:0004674">
    <property type="term" value="F:protein serine/threonine kinase activity"/>
    <property type="evidence" value="ECO:0007669"/>
    <property type="project" value="UniProtKB-KW"/>
</dbReference>
<dbReference type="EC" id="2.7.11.1" evidence="18"/>
<evidence type="ECO:0000256" key="9">
    <source>
        <dbReference type="ARBA" id="ARBA00022837"/>
    </source>
</evidence>
<reference evidence="23" key="1">
    <citation type="submission" date="2021-09" db="EMBL/GenBank/DDBJ databases">
        <authorList>
            <consortium name="AG Swart"/>
            <person name="Singh M."/>
            <person name="Singh A."/>
            <person name="Seah K."/>
            <person name="Emmerich C."/>
        </authorList>
    </citation>
    <scope>NUCLEOTIDE SEQUENCE</scope>
    <source>
        <strain evidence="23">ATCC30299</strain>
    </source>
</reference>
<evidence type="ECO:0000256" key="2">
    <source>
        <dbReference type="ARBA" id="ARBA00011245"/>
    </source>
</evidence>
<evidence type="ECO:0000256" key="18">
    <source>
        <dbReference type="RuleBase" id="RU367134"/>
    </source>
</evidence>
<evidence type="ECO:0000256" key="11">
    <source>
        <dbReference type="ARBA" id="ARBA00024334"/>
    </source>
</evidence>
<dbReference type="GO" id="GO:0046872">
    <property type="term" value="F:metal ion binding"/>
    <property type="evidence" value="ECO:0007669"/>
    <property type="project" value="UniProtKB-KW"/>
</dbReference>
<evidence type="ECO:0000259" key="22">
    <source>
        <dbReference type="PROSITE" id="PS50165"/>
    </source>
</evidence>
<evidence type="ECO:0000256" key="12">
    <source>
        <dbReference type="ARBA" id="ARBA00047899"/>
    </source>
</evidence>
<dbReference type="PANTHER" id="PTHR24350">
    <property type="entry name" value="SERINE/THREONINE-PROTEIN KINASE IAL-RELATED"/>
    <property type="match status" value="1"/>
</dbReference>
<dbReference type="InterPro" id="IPR001162">
    <property type="entry name" value="UvrC_RNase_H_dom"/>
</dbReference>
<keyword evidence="5" id="KW-0479">Metal-binding</keyword>
<dbReference type="PROSITE" id="PS00108">
    <property type="entry name" value="PROTEIN_KINASE_ST"/>
    <property type="match status" value="1"/>
</dbReference>
<keyword evidence="24" id="KW-1185">Reference proteome</keyword>
<gene>
    <name evidence="23" type="ORF">BSTOLATCC_MIC12800</name>
</gene>
<keyword evidence="7 15" id="KW-0547">Nucleotide-binding</keyword>
<accession>A0AAU9IP85</accession>
<evidence type="ECO:0000256" key="4">
    <source>
        <dbReference type="ARBA" id="ARBA00022679"/>
    </source>
</evidence>
<feature type="domain" description="UvrC family homology region profile" evidence="22">
    <location>
        <begin position="558"/>
        <end position="645"/>
    </location>
</feature>
<evidence type="ECO:0000256" key="7">
    <source>
        <dbReference type="ARBA" id="ARBA00022741"/>
    </source>
</evidence>
<sequence>MSKKNFTKLLFESPSVLNGEEKELTRNDFDFERRLGEGAFGQVWRVRHKLTSKQYALKQVLKEKVTKMIPQFRREVLIMYELNHPHIIKLYNHFEDEKSFYLIMEMAEGGNLFHRLYRERTFLEPVAAQYFREIILAVEYLHSHVPAIIHRDIKPENILLDKDGRLKLTDFGWSNYYSAESGAPRYTTCGTLEYLPPEIVSETGHSTAADIWCMGILLYEMLTGGTPFKSGKRDNMLASIVQAKAKYPMNMSPLAKDLISHCLERDPSRRPTATECKEHRWLLEHPPIRETITQDAIPKVLPENIDAPKITCGYEVINKQEDTKEAKEEISEPDKPIPDSSYKKSIHMLKDNISNKAEDLQKTKSILNKQIQEIAQANTRIKELEDKIQEGKNEFSRLVVSEKECLLKISDLNLDLEKYASSTDMTSLVEQVNSKNKEFIEKAQQVKLFQKTLENTRESVKTKTIEVSEKEKELRACESYLKKIKEDSSVCKIEKHSEISSLVTNAEVLRSQVERKYQSLHSLGKEESLIARDLMNYVQEKLDDLNGTSKHAIDKKLSEIMEEVLEKEQMLLEAKLEYDDKKAKIIQSIRNNKENLIKAAKQNTEKAIKSKAEKSEILREKIKEKLNEARISELKFYIEPIQIDHEKEKIRSMKRALKKLNKSMESITEERKMLKEVTEKKRAEVEDIEMEIGKAKVALLDKGLFLLMKK</sequence>
<evidence type="ECO:0000256" key="3">
    <source>
        <dbReference type="ARBA" id="ARBA00022527"/>
    </source>
</evidence>
<dbReference type="Gene3D" id="1.10.510.10">
    <property type="entry name" value="Transferase(Phosphotransferase) domain 1"/>
    <property type="match status" value="1"/>
</dbReference>
<dbReference type="FunFam" id="1.10.510.10:FF:000571">
    <property type="entry name" value="Maternal embryonic leucine zipper kinase"/>
    <property type="match status" value="1"/>
</dbReference>
<feature type="binding site" evidence="15">
    <location>
        <begin position="105"/>
        <end position="107"/>
    </location>
    <ligand>
        <name>ATP</name>
        <dbReference type="ChEBI" id="CHEBI:30616"/>
    </ligand>
</feature>
<evidence type="ECO:0000256" key="14">
    <source>
        <dbReference type="PIRSR" id="PIRSR630616-1"/>
    </source>
</evidence>
<evidence type="ECO:0000256" key="8">
    <source>
        <dbReference type="ARBA" id="ARBA00022777"/>
    </source>
</evidence>
<dbReference type="InterPro" id="IPR011009">
    <property type="entry name" value="Kinase-like_dom_sf"/>
</dbReference>
<organism evidence="23 24">
    <name type="scientific">Blepharisma stoltei</name>
    <dbReference type="NCBI Taxonomy" id="1481888"/>
    <lineage>
        <taxon>Eukaryota</taxon>
        <taxon>Sar</taxon>
        <taxon>Alveolata</taxon>
        <taxon>Ciliophora</taxon>
        <taxon>Postciliodesmatophora</taxon>
        <taxon>Heterotrichea</taxon>
        <taxon>Heterotrichida</taxon>
        <taxon>Blepharismidae</taxon>
        <taxon>Blepharisma</taxon>
    </lineage>
</organism>
<dbReference type="InterPro" id="IPR000719">
    <property type="entry name" value="Prot_kinase_dom"/>
</dbReference>
<evidence type="ECO:0000313" key="23">
    <source>
        <dbReference type="EMBL" id="CAG9315022.1"/>
    </source>
</evidence>
<keyword evidence="3 18" id="KW-0723">Serine/threonine-protein kinase</keyword>
<keyword evidence="9" id="KW-0106">Calcium</keyword>
<evidence type="ECO:0000256" key="17">
    <source>
        <dbReference type="PROSITE-ProRule" id="PRU10141"/>
    </source>
</evidence>
<protein>
    <recommendedName>
        <fullName evidence="18">Aurora kinase</fullName>
        <ecNumber evidence="18">2.7.11.1</ecNumber>
    </recommendedName>
</protein>
<dbReference type="GO" id="GO:0009381">
    <property type="term" value="F:excinuclease ABC activity"/>
    <property type="evidence" value="ECO:0007669"/>
    <property type="project" value="InterPro"/>
</dbReference>
<comment type="cofactor">
    <cofactor evidence="1">
        <name>Mg(2+)</name>
        <dbReference type="ChEBI" id="CHEBI:18420"/>
    </cofactor>
</comment>
<feature type="region of interest" description="Disordered" evidence="20">
    <location>
        <begin position="322"/>
        <end position="342"/>
    </location>
</feature>
<evidence type="ECO:0000256" key="1">
    <source>
        <dbReference type="ARBA" id="ARBA00001946"/>
    </source>
</evidence>
<feature type="domain" description="Protein kinase" evidence="21">
    <location>
        <begin position="29"/>
        <end position="282"/>
    </location>
</feature>
<comment type="similarity">
    <text evidence="18">Belongs to the protein kinase superfamily. Ser/Thr protein kinase family. Aurora subfamily.</text>
</comment>
<evidence type="ECO:0000256" key="19">
    <source>
        <dbReference type="SAM" id="Coils"/>
    </source>
</evidence>
<evidence type="ECO:0000256" key="10">
    <source>
        <dbReference type="ARBA" id="ARBA00022840"/>
    </source>
</evidence>
<comment type="catalytic activity">
    <reaction evidence="13 18">
        <text>L-seryl-[protein] + ATP = O-phospho-L-seryl-[protein] + ADP + H(+)</text>
        <dbReference type="Rhea" id="RHEA:17989"/>
        <dbReference type="Rhea" id="RHEA-COMP:9863"/>
        <dbReference type="Rhea" id="RHEA-COMP:11604"/>
        <dbReference type="ChEBI" id="CHEBI:15378"/>
        <dbReference type="ChEBI" id="CHEBI:29999"/>
        <dbReference type="ChEBI" id="CHEBI:30616"/>
        <dbReference type="ChEBI" id="CHEBI:83421"/>
        <dbReference type="ChEBI" id="CHEBI:456216"/>
        <dbReference type="EC" id="2.7.11.1"/>
    </reaction>
</comment>
<comment type="catalytic activity">
    <reaction evidence="12 18">
        <text>L-threonyl-[protein] + ATP = O-phospho-L-threonyl-[protein] + ADP + H(+)</text>
        <dbReference type="Rhea" id="RHEA:46608"/>
        <dbReference type="Rhea" id="RHEA-COMP:11060"/>
        <dbReference type="Rhea" id="RHEA-COMP:11605"/>
        <dbReference type="ChEBI" id="CHEBI:15378"/>
        <dbReference type="ChEBI" id="CHEBI:30013"/>
        <dbReference type="ChEBI" id="CHEBI:30616"/>
        <dbReference type="ChEBI" id="CHEBI:61977"/>
        <dbReference type="ChEBI" id="CHEBI:456216"/>
        <dbReference type="EC" id="2.7.11.1"/>
    </reaction>
</comment>
<dbReference type="PROSITE" id="PS50011">
    <property type="entry name" value="PROTEIN_KINASE_DOM"/>
    <property type="match status" value="1"/>
</dbReference>
<dbReference type="SUPFAM" id="SSF56112">
    <property type="entry name" value="Protein kinase-like (PK-like)"/>
    <property type="match status" value="1"/>
</dbReference>
<evidence type="ECO:0000313" key="24">
    <source>
        <dbReference type="Proteomes" id="UP001162131"/>
    </source>
</evidence>
<evidence type="ECO:0000256" key="16">
    <source>
        <dbReference type="PIRSR" id="PIRSR630616-3"/>
    </source>
</evidence>
<evidence type="ECO:0000256" key="13">
    <source>
        <dbReference type="ARBA" id="ARBA00048679"/>
    </source>
</evidence>
<feature type="coiled-coil region" evidence="19">
    <location>
        <begin position="350"/>
        <end position="401"/>
    </location>
</feature>
<feature type="binding site" evidence="15">
    <location>
        <begin position="156"/>
        <end position="157"/>
    </location>
    <ligand>
        <name>ATP</name>
        <dbReference type="ChEBI" id="CHEBI:30616"/>
    </ligand>
</feature>
<comment type="caution">
    <text evidence="23">The sequence shown here is derived from an EMBL/GenBank/DDBJ whole genome shotgun (WGS) entry which is preliminary data.</text>
</comment>
<comment type="similarity">
    <text evidence="11">Belongs to the protein kinase superfamily. Ser/Thr protein kinase family. CDPK subfamily.</text>
</comment>
<name>A0AAU9IP85_9CILI</name>
<evidence type="ECO:0000256" key="6">
    <source>
        <dbReference type="ARBA" id="ARBA00022737"/>
    </source>
</evidence>
<keyword evidence="10 15" id="KW-0067">ATP-binding</keyword>
<feature type="active site" description="Proton acceptor" evidence="14">
    <location>
        <position position="152"/>
    </location>
</feature>
<dbReference type="SMART" id="SM00220">
    <property type="entry name" value="S_TKc"/>
    <property type="match status" value="1"/>
</dbReference>
<evidence type="ECO:0000256" key="15">
    <source>
        <dbReference type="PIRSR" id="PIRSR630616-2"/>
    </source>
</evidence>
<dbReference type="InterPro" id="IPR030616">
    <property type="entry name" value="Aur-like"/>
</dbReference>
<dbReference type="Pfam" id="PF00069">
    <property type="entry name" value="Pkinase"/>
    <property type="match status" value="1"/>
</dbReference>
<evidence type="ECO:0000256" key="5">
    <source>
        <dbReference type="ARBA" id="ARBA00022723"/>
    </source>
</evidence>
<keyword evidence="6" id="KW-0677">Repeat</keyword>
<feature type="coiled-coil region" evidence="19">
    <location>
        <begin position="453"/>
        <end position="487"/>
    </location>
</feature>
<feature type="binding site" evidence="15">
    <location>
        <position position="170"/>
    </location>
    <ligand>
        <name>ATP</name>
        <dbReference type="ChEBI" id="CHEBI:30616"/>
    </ligand>
</feature>
<dbReference type="AlphaFoldDB" id="A0AAU9IP85"/>
<evidence type="ECO:0000256" key="20">
    <source>
        <dbReference type="SAM" id="MobiDB-lite"/>
    </source>
</evidence>
<dbReference type="PROSITE" id="PS50165">
    <property type="entry name" value="UVRC"/>
    <property type="match status" value="1"/>
</dbReference>
<keyword evidence="19" id="KW-0175">Coiled coil</keyword>
<evidence type="ECO:0000259" key="21">
    <source>
        <dbReference type="PROSITE" id="PS50011"/>
    </source>
</evidence>
<comment type="subunit">
    <text evidence="2">Monomer.</text>
</comment>
<dbReference type="EMBL" id="CAJZBQ010000013">
    <property type="protein sequence ID" value="CAG9315022.1"/>
    <property type="molecule type" value="Genomic_DNA"/>
</dbReference>
<dbReference type="FunFam" id="3.30.200.20:FF:000315">
    <property type="entry name" value="Calcium-dependent protein kinase 3"/>
    <property type="match status" value="1"/>
</dbReference>
<feature type="coiled-coil region" evidence="19">
    <location>
        <begin position="557"/>
        <end position="691"/>
    </location>
</feature>
<feature type="compositionally biased region" description="Basic and acidic residues" evidence="20">
    <location>
        <begin position="322"/>
        <end position="337"/>
    </location>
</feature>
<keyword evidence="4 18" id="KW-0808">Transferase</keyword>
<dbReference type="CDD" id="cd14007">
    <property type="entry name" value="STKc_Aurora"/>
    <property type="match status" value="1"/>
</dbReference>
<dbReference type="Proteomes" id="UP001162131">
    <property type="component" value="Unassembled WGS sequence"/>
</dbReference>
<proteinExistence type="inferred from homology"/>
<feature type="cross-link" description="Glycyl lysine isopeptide (Lys-Gly) (interchain with G-Cter in SUMO2)" evidence="16">
    <location>
        <position position="154"/>
    </location>
</feature>
<dbReference type="InterPro" id="IPR008271">
    <property type="entry name" value="Ser/Thr_kinase_AS"/>
</dbReference>
<dbReference type="PROSITE" id="PS00107">
    <property type="entry name" value="PROTEIN_KINASE_ATP"/>
    <property type="match status" value="1"/>
</dbReference>
<keyword evidence="8 18" id="KW-0418">Kinase</keyword>
<dbReference type="InterPro" id="IPR017441">
    <property type="entry name" value="Protein_kinase_ATP_BS"/>
</dbReference>